<dbReference type="GO" id="GO:0004017">
    <property type="term" value="F:AMP kinase activity"/>
    <property type="evidence" value="ECO:0007669"/>
    <property type="project" value="UniProtKB-EC"/>
</dbReference>
<comment type="caution">
    <text evidence="5">The sequence shown here is derived from an EMBL/GenBank/DDBJ whole genome shotgun (WGS) entry which is preliminary data.</text>
</comment>
<dbReference type="GO" id="GO:0005524">
    <property type="term" value="F:ATP binding"/>
    <property type="evidence" value="ECO:0007669"/>
    <property type="project" value="InterPro"/>
</dbReference>
<dbReference type="EMBL" id="VSSQ01042869">
    <property type="protein sequence ID" value="MPM96494.1"/>
    <property type="molecule type" value="Genomic_DNA"/>
</dbReference>
<dbReference type="PROSITE" id="PS00113">
    <property type="entry name" value="ADENYLATE_KINASE"/>
    <property type="match status" value="1"/>
</dbReference>
<dbReference type="CDD" id="cd01428">
    <property type="entry name" value="ADK"/>
    <property type="match status" value="1"/>
</dbReference>
<evidence type="ECO:0000256" key="2">
    <source>
        <dbReference type="ARBA" id="ARBA00022741"/>
    </source>
</evidence>
<organism evidence="5">
    <name type="scientific">bioreactor metagenome</name>
    <dbReference type="NCBI Taxonomy" id="1076179"/>
    <lineage>
        <taxon>unclassified sequences</taxon>
        <taxon>metagenomes</taxon>
        <taxon>ecological metagenomes</taxon>
    </lineage>
</organism>
<dbReference type="InterPro" id="IPR006259">
    <property type="entry name" value="Adenyl_kin_sub"/>
</dbReference>
<dbReference type="SUPFAM" id="SSF52540">
    <property type="entry name" value="P-loop containing nucleoside triphosphate hydrolases"/>
    <property type="match status" value="1"/>
</dbReference>
<dbReference type="PRINTS" id="PR00094">
    <property type="entry name" value="ADENYLTKNASE"/>
</dbReference>
<dbReference type="InterPro" id="IPR033690">
    <property type="entry name" value="Adenylat_kinase_CS"/>
</dbReference>
<dbReference type="InterPro" id="IPR000850">
    <property type="entry name" value="Adenylat/UMP-CMP_kin"/>
</dbReference>
<dbReference type="PANTHER" id="PTHR23359">
    <property type="entry name" value="NUCLEOTIDE KINASE"/>
    <property type="match status" value="1"/>
</dbReference>
<dbReference type="HAMAP" id="MF_00235">
    <property type="entry name" value="Adenylate_kinase_Adk"/>
    <property type="match status" value="1"/>
</dbReference>
<proteinExistence type="inferred from homology"/>
<reference evidence="5" key="1">
    <citation type="submission" date="2019-08" db="EMBL/GenBank/DDBJ databases">
        <authorList>
            <person name="Kucharzyk K."/>
            <person name="Murdoch R.W."/>
            <person name="Higgins S."/>
            <person name="Loffler F."/>
        </authorList>
    </citation>
    <scope>NUCLEOTIDE SEQUENCE</scope>
</reference>
<feature type="domain" description="Adenylate kinase active site lid" evidence="4">
    <location>
        <begin position="87"/>
        <end position="122"/>
    </location>
</feature>
<dbReference type="Gene3D" id="3.40.50.300">
    <property type="entry name" value="P-loop containing nucleotide triphosphate hydrolases"/>
    <property type="match status" value="1"/>
</dbReference>
<dbReference type="AlphaFoldDB" id="A0A645E3X6"/>
<keyword evidence="3 5" id="KW-0418">Kinase</keyword>
<dbReference type="SUPFAM" id="SSF57774">
    <property type="entry name" value="Microbial and mitochondrial ADK, insert 'zinc finger' domain"/>
    <property type="match status" value="1"/>
</dbReference>
<dbReference type="Pfam" id="PF00406">
    <property type="entry name" value="ADK"/>
    <property type="match status" value="1"/>
</dbReference>
<dbReference type="EC" id="2.7.4.3" evidence="5"/>
<keyword evidence="1 5" id="KW-0808">Transferase</keyword>
<evidence type="ECO:0000313" key="5">
    <source>
        <dbReference type="EMBL" id="MPM96494.1"/>
    </source>
</evidence>
<dbReference type="InterPro" id="IPR036193">
    <property type="entry name" value="ADK_active_lid_dom_sf"/>
</dbReference>
<evidence type="ECO:0000259" key="4">
    <source>
        <dbReference type="Pfam" id="PF05191"/>
    </source>
</evidence>
<keyword evidence="2" id="KW-0547">Nucleotide-binding</keyword>
<sequence length="173" mass="19851">MLREAVRNDTPLGREAKKYMDAGALVPNDVIIGMMKDKIRELKGTFLLDGFPRTVEQADALAKEIDIDVAINLDVEDEELVSRLTNRRSCPECNSVYHLIKKAPKKEGVCDKCGCKLYQRDDDTEKTVRNRLKVYRDNTYPLIEYYRERGKLATIEGIGDIEYIYTKVTKALK</sequence>
<protein>
    <submittedName>
        <fullName evidence="5">Adenylate kinase</fullName>
        <ecNumber evidence="5">2.7.4.3</ecNumber>
    </submittedName>
</protein>
<gene>
    <name evidence="5" type="primary">adk_45</name>
    <name evidence="5" type="ORF">SDC9_143658</name>
</gene>
<evidence type="ECO:0000256" key="1">
    <source>
        <dbReference type="ARBA" id="ARBA00022679"/>
    </source>
</evidence>
<dbReference type="InterPro" id="IPR007862">
    <property type="entry name" value="Adenylate_kinase_lid-dom"/>
</dbReference>
<evidence type="ECO:0000256" key="3">
    <source>
        <dbReference type="ARBA" id="ARBA00022777"/>
    </source>
</evidence>
<dbReference type="NCBIfam" id="TIGR01351">
    <property type="entry name" value="adk"/>
    <property type="match status" value="1"/>
</dbReference>
<name>A0A645E3X6_9ZZZZ</name>
<dbReference type="Pfam" id="PF05191">
    <property type="entry name" value="ADK_lid"/>
    <property type="match status" value="1"/>
</dbReference>
<dbReference type="InterPro" id="IPR027417">
    <property type="entry name" value="P-loop_NTPase"/>
</dbReference>
<accession>A0A645E3X6</accession>